<dbReference type="EMBL" id="JBHSAO010000006">
    <property type="protein sequence ID" value="MFC4023934.1"/>
    <property type="molecule type" value="Genomic_DNA"/>
</dbReference>
<dbReference type="RefSeq" id="WP_379496430.1">
    <property type="nucleotide sequence ID" value="NZ_JBHSAO010000006.1"/>
</dbReference>
<dbReference type="SUPFAM" id="SSF52540">
    <property type="entry name" value="P-loop containing nucleoside triphosphate hydrolases"/>
    <property type="match status" value="1"/>
</dbReference>
<dbReference type="PROSITE" id="PS51146">
    <property type="entry name" value="KAIC"/>
    <property type="match status" value="1"/>
</dbReference>
<sequence>MQSATGINGLDSILGGGLPKGSAIIVEGAPGTGKTTLGIQFLYNGIKQYNENGIIITFEEFPEQIYADMEHFGWDLKALERQNKMRVISLSPETLIGQMLTPNGLFEQMVNEINCKRIVIDSISLLKFLNRNSEIKGREILYTLRNILRKFKLTSLLIQEQADLDSNHVPFEHFIFDGLIRLSLKEHLQLFRQRTLEVLKMRGSSILEGEHIYRITEKGIYVVLASRTVADIHDSQSDLRLKTGIASLDDILGGGLDRGNIYMLDTNSKANYRNIITSILAERIKAGDQLLTILSSIQSIEELAALLRLHRVDLDKVIKEKKMFFIEHYDRPIPESWRNSVFHVNDLDNEKYNHFLNYELHPKVHSGMNNEKNWFIYYDLNAIINERGTDYVLRHFAAETANARSKGMTVLVLCNFKEVGINVASFLERSCNGVLKTWVDGSYQYLQVTKASNGDISKPYLLENMQEFPYIRLI</sequence>
<dbReference type="PANTHER" id="PTHR43637">
    <property type="entry name" value="UPF0273 PROTEIN TM_0370"/>
    <property type="match status" value="1"/>
</dbReference>
<proteinExistence type="predicted"/>
<dbReference type="InterPro" id="IPR014774">
    <property type="entry name" value="KaiC-like_dom"/>
</dbReference>
<comment type="caution">
    <text evidence="4">The sequence shown here is derived from an EMBL/GenBank/DDBJ whole genome shotgun (WGS) entry which is preliminary data.</text>
</comment>
<evidence type="ECO:0000313" key="5">
    <source>
        <dbReference type="Proteomes" id="UP001595772"/>
    </source>
</evidence>
<dbReference type="InterPro" id="IPR010624">
    <property type="entry name" value="KaiC_dom"/>
</dbReference>
<accession>A0ABV8GZB8</accession>
<evidence type="ECO:0000259" key="3">
    <source>
        <dbReference type="PROSITE" id="PS51146"/>
    </source>
</evidence>
<keyword evidence="2" id="KW-0067">ATP-binding</keyword>
<keyword evidence="1" id="KW-0547">Nucleotide-binding</keyword>
<dbReference type="Proteomes" id="UP001595772">
    <property type="component" value="Unassembled WGS sequence"/>
</dbReference>
<protein>
    <submittedName>
        <fullName evidence="4">ATPase domain-containing protein</fullName>
    </submittedName>
</protein>
<reference evidence="5" key="1">
    <citation type="journal article" date="2019" name="Int. J. Syst. Evol. Microbiol.">
        <title>The Global Catalogue of Microorganisms (GCM) 10K type strain sequencing project: providing services to taxonomists for standard genome sequencing and annotation.</title>
        <authorList>
            <consortium name="The Broad Institute Genomics Platform"/>
            <consortium name="The Broad Institute Genome Sequencing Center for Infectious Disease"/>
            <person name="Wu L."/>
            <person name="Ma J."/>
        </authorList>
    </citation>
    <scope>NUCLEOTIDE SEQUENCE [LARGE SCALE GENOMIC DNA]</scope>
    <source>
        <strain evidence="5">IBRC-M 10703</strain>
    </source>
</reference>
<dbReference type="Gene3D" id="3.40.50.300">
    <property type="entry name" value="P-loop containing nucleotide triphosphate hydrolases"/>
    <property type="match status" value="2"/>
</dbReference>
<dbReference type="Pfam" id="PF06745">
    <property type="entry name" value="ATPase"/>
    <property type="match status" value="1"/>
</dbReference>
<evidence type="ECO:0000256" key="1">
    <source>
        <dbReference type="ARBA" id="ARBA00022741"/>
    </source>
</evidence>
<evidence type="ECO:0000313" key="4">
    <source>
        <dbReference type="EMBL" id="MFC4023934.1"/>
    </source>
</evidence>
<feature type="domain" description="KaiC" evidence="3">
    <location>
        <begin position="1"/>
        <end position="236"/>
    </location>
</feature>
<dbReference type="InterPro" id="IPR027417">
    <property type="entry name" value="P-loop_NTPase"/>
</dbReference>
<evidence type="ECO:0000256" key="2">
    <source>
        <dbReference type="ARBA" id="ARBA00022840"/>
    </source>
</evidence>
<gene>
    <name evidence="4" type="ORF">ACFOUV_09020</name>
</gene>
<name>A0ABV8GZB8_9BACI</name>
<organism evidence="4 5">
    <name type="scientific">Oceanobacillus longus</name>
    <dbReference type="NCBI Taxonomy" id="930120"/>
    <lineage>
        <taxon>Bacteria</taxon>
        <taxon>Bacillati</taxon>
        <taxon>Bacillota</taxon>
        <taxon>Bacilli</taxon>
        <taxon>Bacillales</taxon>
        <taxon>Bacillaceae</taxon>
        <taxon>Oceanobacillus</taxon>
    </lineage>
</organism>
<keyword evidence="5" id="KW-1185">Reference proteome</keyword>